<evidence type="ECO:0000313" key="2">
    <source>
        <dbReference type="EMBL" id="VDI26258.1"/>
    </source>
</evidence>
<organism evidence="2 3">
    <name type="scientific">Mytilus galloprovincialis</name>
    <name type="common">Mediterranean mussel</name>
    <dbReference type="NCBI Taxonomy" id="29158"/>
    <lineage>
        <taxon>Eukaryota</taxon>
        <taxon>Metazoa</taxon>
        <taxon>Spiralia</taxon>
        <taxon>Lophotrochozoa</taxon>
        <taxon>Mollusca</taxon>
        <taxon>Bivalvia</taxon>
        <taxon>Autobranchia</taxon>
        <taxon>Pteriomorphia</taxon>
        <taxon>Mytilida</taxon>
        <taxon>Mytiloidea</taxon>
        <taxon>Mytilidae</taxon>
        <taxon>Mytilinae</taxon>
        <taxon>Mytilus</taxon>
    </lineage>
</organism>
<dbReference type="Proteomes" id="UP000596742">
    <property type="component" value="Unassembled WGS sequence"/>
</dbReference>
<comment type="caution">
    <text evidence="2">The sequence shown here is derived from an EMBL/GenBank/DDBJ whole genome shotgun (WGS) entry which is preliminary data.</text>
</comment>
<protein>
    <submittedName>
        <fullName evidence="2">Uncharacterized protein</fullName>
    </submittedName>
</protein>
<reference evidence="2" key="1">
    <citation type="submission" date="2018-11" db="EMBL/GenBank/DDBJ databases">
        <authorList>
            <person name="Alioto T."/>
            <person name="Alioto T."/>
        </authorList>
    </citation>
    <scope>NUCLEOTIDE SEQUENCE</scope>
</reference>
<feature type="compositionally biased region" description="Basic and acidic residues" evidence="1">
    <location>
        <begin position="196"/>
        <end position="208"/>
    </location>
</feature>
<sequence>MNLSELAMFRFNFWHKPFFSHHAAAVAAAQAGGAGMENSTFVPNPLTSPALMVLASTAENHEGGRAPYPNQNGGDKEISSPYTTPFTMYRPGEPYPAPLYAPVPPFVRANMERGMQFMNPGTSSAFRPVSTSDTDSYHSAFSPAKKPKHDDNGFSPKTHESECSEMAMDYSTGHKSIKDERPSSISSAGISENYSDNERGTPDSEGRSLRSKVSHVFTHFLAFGILEEGE</sequence>
<dbReference type="EMBL" id="UYJE01004225">
    <property type="protein sequence ID" value="VDI26258.1"/>
    <property type="molecule type" value="Genomic_DNA"/>
</dbReference>
<keyword evidence="3" id="KW-1185">Reference proteome</keyword>
<evidence type="ECO:0000256" key="1">
    <source>
        <dbReference type="SAM" id="MobiDB-lite"/>
    </source>
</evidence>
<feature type="compositionally biased region" description="Basic and acidic residues" evidence="1">
    <location>
        <begin position="148"/>
        <end position="162"/>
    </location>
</feature>
<proteinExistence type="predicted"/>
<gene>
    <name evidence="2" type="ORF">MGAL_10B051484</name>
</gene>
<feature type="compositionally biased region" description="Polar residues" evidence="1">
    <location>
        <begin position="183"/>
        <end position="194"/>
    </location>
</feature>
<accession>A0A8B6DZ05</accession>
<dbReference type="AlphaFoldDB" id="A0A8B6DZ05"/>
<dbReference type="OrthoDB" id="6270329at2759"/>
<feature type="region of interest" description="Disordered" evidence="1">
    <location>
        <begin position="122"/>
        <end position="211"/>
    </location>
</feature>
<name>A0A8B6DZ05_MYTGA</name>
<feature type="compositionally biased region" description="Polar residues" evidence="1">
    <location>
        <begin position="122"/>
        <end position="139"/>
    </location>
</feature>
<evidence type="ECO:0000313" key="3">
    <source>
        <dbReference type="Proteomes" id="UP000596742"/>
    </source>
</evidence>